<evidence type="ECO:0000256" key="1">
    <source>
        <dbReference type="ARBA" id="ARBA00001947"/>
    </source>
</evidence>
<feature type="transmembrane region" description="Helical" evidence="13">
    <location>
        <begin position="50"/>
        <end position="66"/>
    </location>
</feature>
<dbReference type="Pfam" id="PF02163">
    <property type="entry name" value="Peptidase_M50"/>
    <property type="match status" value="1"/>
</dbReference>
<dbReference type="RefSeq" id="WP_219780707.1">
    <property type="nucleotide sequence ID" value="NZ_JAHXPT010000012.1"/>
</dbReference>
<keyword evidence="5 15" id="KW-0645">Protease</keyword>
<dbReference type="CDD" id="cd06158">
    <property type="entry name" value="S2P-M50_like_1"/>
    <property type="match status" value="1"/>
</dbReference>
<keyword evidence="11" id="KW-0482">Metalloprotease</keyword>
<evidence type="ECO:0000256" key="9">
    <source>
        <dbReference type="ARBA" id="ARBA00022833"/>
    </source>
</evidence>
<dbReference type="InterPro" id="IPR044537">
    <property type="entry name" value="Rip2-like"/>
</dbReference>
<keyword evidence="10 13" id="KW-1133">Transmembrane helix</keyword>
<dbReference type="EMBL" id="JAHXPT010000012">
    <property type="protein sequence ID" value="MBW6411243.1"/>
    <property type="molecule type" value="Genomic_DNA"/>
</dbReference>
<dbReference type="InterPro" id="IPR008915">
    <property type="entry name" value="Peptidase_M50"/>
</dbReference>
<evidence type="ECO:0000313" key="15">
    <source>
        <dbReference type="EMBL" id="MBW6411243.1"/>
    </source>
</evidence>
<sequence>MDKILNIFLTVPAILIGFTFHEYAHAKVADKLGDKTPRFQGRLTLNPSAHIDVMGLIMIFLFRFGWAKPVQTNPSAYKNYYKDDLKVSIAGPLANLGVALVFSIIYGLYIGLVVRNLYGILPAAFLEVLQVMIIFVIQINVNLFIFNLIPIPGLDGFHILRDLMPQKFYRIENELYKYQIIILFSIIFFGGKLIAVPSGLITNLFMRLSTIIFGMF</sequence>
<evidence type="ECO:0000259" key="14">
    <source>
        <dbReference type="Pfam" id="PF02163"/>
    </source>
</evidence>
<dbReference type="Proteomes" id="UP001519921">
    <property type="component" value="Unassembled WGS sequence"/>
</dbReference>
<evidence type="ECO:0000256" key="7">
    <source>
        <dbReference type="ARBA" id="ARBA00022723"/>
    </source>
</evidence>
<keyword evidence="4" id="KW-1003">Cell membrane</keyword>
<gene>
    <name evidence="15" type="ORF">KYD98_14210</name>
</gene>
<organism evidence="15 16">
    <name type="scientific">Clostridium weizhouense</name>
    <dbReference type="NCBI Taxonomy" id="2859781"/>
    <lineage>
        <taxon>Bacteria</taxon>
        <taxon>Bacillati</taxon>
        <taxon>Bacillota</taxon>
        <taxon>Clostridia</taxon>
        <taxon>Eubacteriales</taxon>
        <taxon>Clostridiaceae</taxon>
        <taxon>Clostridium</taxon>
    </lineage>
</organism>
<evidence type="ECO:0000256" key="8">
    <source>
        <dbReference type="ARBA" id="ARBA00022801"/>
    </source>
</evidence>
<evidence type="ECO:0000256" key="10">
    <source>
        <dbReference type="ARBA" id="ARBA00022989"/>
    </source>
</evidence>
<dbReference type="GO" id="GO:0006508">
    <property type="term" value="P:proteolysis"/>
    <property type="evidence" value="ECO:0007669"/>
    <property type="project" value="UniProtKB-KW"/>
</dbReference>
<comment type="subcellular location">
    <subcellularLocation>
        <location evidence="2">Cell membrane</location>
        <topology evidence="2">Multi-pass membrane protein</topology>
    </subcellularLocation>
</comment>
<proteinExistence type="inferred from homology"/>
<dbReference type="PANTHER" id="PTHR35864">
    <property type="entry name" value="ZINC METALLOPROTEASE MJ0611-RELATED"/>
    <property type="match status" value="1"/>
</dbReference>
<keyword evidence="6 13" id="KW-0812">Transmembrane</keyword>
<evidence type="ECO:0000313" key="16">
    <source>
        <dbReference type="Proteomes" id="UP001519921"/>
    </source>
</evidence>
<keyword evidence="8" id="KW-0378">Hydrolase</keyword>
<dbReference type="InterPro" id="IPR052348">
    <property type="entry name" value="Metallopeptidase_M50B"/>
</dbReference>
<comment type="similarity">
    <text evidence="3">Belongs to the peptidase M50B family.</text>
</comment>
<keyword evidence="7" id="KW-0479">Metal-binding</keyword>
<dbReference type="PANTHER" id="PTHR35864:SF1">
    <property type="entry name" value="ZINC METALLOPROTEASE YWHC-RELATED"/>
    <property type="match status" value="1"/>
</dbReference>
<dbReference type="GO" id="GO:0008233">
    <property type="term" value="F:peptidase activity"/>
    <property type="evidence" value="ECO:0007669"/>
    <property type="project" value="UniProtKB-KW"/>
</dbReference>
<evidence type="ECO:0000256" key="5">
    <source>
        <dbReference type="ARBA" id="ARBA00022670"/>
    </source>
</evidence>
<evidence type="ECO:0000256" key="11">
    <source>
        <dbReference type="ARBA" id="ARBA00023049"/>
    </source>
</evidence>
<evidence type="ECO:0000256" key="6">
    <source>
        <dbReference type="ARBA" id="ARBA00022692"/>
    </source>
</evidence>
<keyword evidence="16" id="KW-1185">Reference proteome</keyword>
<comment type="cofactor">
    <cofactor evidence="1">
        <name>Zn(2+)</name>
        <dbReference type="ChEBI" id="CHEBI:29105"/>
    </cofactor>
</comment>
<keyword evidence="9" id="KW-0862">Zinc</keyword>
<evidence type="ECO:0000256" key="13">
    <source>
        <dbReference type="SAM" id="Phobius"/>
    </source>
</evidence>
<feature type="transmembrane region" description="Helical" evidence="13">
    <location>
        <begin position="180"/>
        <end position="206"/>
    </location>
</feature>
<reference evidence="15 16" key="1">
    <citation type="submission" date="2021-07" db="EMBL/GenBank/DDBJ databases">
        <title>Clostridium weizhouense sp. nov., an anaerobic bacterium isolated from activated sludge of Petroleum wastewater.</title>
        <authorList>
            <person name="Li Q."/>
        </authorList>
    </citation>
    <scope>NUCLEOTIDE SEQUENCE [LARGE SCALE GENOMIC DNA]</scope>
    <source>
        <strain evidence="15 16">YB-6</strain>
    </source>
</reference>
<evidence type="ECO:0000256" key="12">
    <source>
        <dbReference type="ARBA" id="ARBA00023136"/>
    </source>
</evidence>
<name>A0ABS7ARE1_9CLOT</name>
<keyword evidence="12 13" id="KW-0472">Membrane</keyword>
<evidence type="ECO:0000256" key="3">
    <source>
        <dbReference type="ARBA" id="ARBA00007931"/>
    </source>
</evidence>
<feature type="transmembrane region" description="Helical" evidence="13">
    <location>
        <begin position="117"/>
        <end position="136"/>
    </location>
</feature>
<feature type="domain" description="Peptidase M50" evidence="14">
    <location>
        <begin position="13"/>
        <end position="181"/>
    </location>
</feature>
<feature type="transmembrane region" description="Helical" evidence="13">
    <location>
        <begin position="143"/>
        <end position="160"/>
    </location>
</feature>
<protein>
    <submittedName>
        <fullName evidence="15">Site-2 protease family protein</fullName>
    </submittedName>
</protein>
<feature type="transmembrane region" description="Helical" evidence="13">
    <location>
        <begin position="87"/>
        <end position="111"/>
    </location>
</feature>
<evidence type="ECO:0000256" key="4">
    <source>
        <dbReference type="ARBA" id="ARBA00022475"/>
    </source>
</evidence>
<comment type="caution">
    <text evidence="15">The sequence shown here is derived from an EMBL/GenBank/DDBJ whole genome shotgun (WGS) entry which is preliminary data.</text>
</comment>
<evidence type="ECO:0000256" key="2">
    <source>
        <dbReference type="ARBA" id="ARBA00004651"/>
    </source>
</evidence>
<accession>A0ABS7ARE1</accession>